<reference evidence="1" key="1">
    <citation type="journal article" date="2023" name="Science">
        <title>Genome structures resolve the early diversification of teleost fishes.</title>
        <authorList>
            <person name="Parey E."/>
            <person name="Louis A."/>
            <person name="Montfort J."/>
            <person name="Bouchez O."/>
            <person name="Roques C."/>
            <person name="Iampietro C."/>
            <person name="Lluch J."/>
            <person name="Castinel A."/>
            <person name="Donnadieu C."/>
            <person name="Desvignes T."/>
            <person name="Floi Bucao C."/>
            <person name="Jouanno E."/>
            <person name="Wen M."/>
            <person name="Mejri S."/>
            <person name="Dirks R."/>
            <person name="Jansen H."/>
            <person name="Henkel C."/>
            <person name="Chen W.J."/>
            <person name="Zahm M."/>
            <person name="Cabau C."/>
            <person name="Klopp C."/>
            <person name="Thompson A.W."/>
            <person name="Robinson-Rechavi M."/>
            <person name="Braasch I."/>
            <person name="Lecointre G."/>
            <person name="Bobe J."/>
            <person name="Postlethwait J.H."/>
            <person name="Berthelot C."/>
            <person name="Roest Crollius H."/>
            <person name="Guiguen Y."/>
        </authorList>
    </citation>
    <scope>NUCLEOTIDE SEQUENCE</scope>
    <source>
        <strain evidence="1">NC1722</strain>
    </source>
</reference>
<comment type="caution">
    <text evidence="1">The sequence shown here is derived from an EMBL/GenBank/DDBJ whole genome shotgun (WGS) entry which is preliminary data.</text>
</comment>
<protein>
    <submittedName>
        <fullName evidence="1">Uncharacterized protein</fullName>
    </submittedName>
</protein>
<accession>A0AAD7WR07</accession>
<evidence type="ECO:0000313" key="1">
    <source>
        <dbReference type="EMBL" id="KAJ8406062.1"/>
    </source>
</evidence>
<dbReference type="AlphaFoldDB" id="A0AAD7WR07"/>
<organism evidence="1 2">
    <name type="scientific">Aldrovandia affinis</name>
    <dbReference type="NCBI Taxonomy" id="143900"/>
    <lineage>
        <taxon>Eukaryota</taxon>
        <taxon>Metazoa</taxon>
        <taxon>Chordata</taxon>
        <taxon>Craniata</taxon>
        <taxon>Vertebrata</taxon>
        <taxon>Euteleostomi</taxon>
        <taxon>Actinopterygii</taxon>
        <taxon>Neopterygii</taxon>
        <taxon>Teleostei</taxon>
        <taxon>Notacanthiformes</taxon>
        <taxon>Halosauridae</taxon>
        <taxon>Aldrovandia</taxon>
    </lineage>
</organism>
<gene>
    <name evidence="1" type="ORF">AAFF_G00309500</name>
</gene>
<sequence length="126" mass="14618">MSSARSCRHARELSILSDVAQTSEKRLLWERLRYGGRTMRRAERRASRLCRKSRVERAKANPLPRKRVVNVAVVRKDSSTLGFETDLTLAARRSWGRRWILGVPFTRTRCCRAVHPTHLRILHGSI</sequence>
<dbReference type="Proteomes" id="UP001221898">
    <property type="component" value="Unassembled WGS sequence"/>
</dbReference>
<evidence type="ECO:0000313" key="2">
    <source>
        <dbReference type="Proteomes" id="UP001221898"/>
    </source>
</evidence>
<dbReference type="EMBL" id="JAINUG010000045">
    <property type="protein sequence ID" value="KAJ8406062.1"/>
    <property type="molecule type" value="Genomic_DNA"/>
</dbReference>
<name>A0AAD7WR07_9TELE</name>
<proteinExistence type="predicted"/>
<keyword evidence="2" id="KW-1185">Reference proteome</keyword>